<feature type="compositionally biased region" description="Polar residues" evidence="1">
    <location>
        <begin position="54"/>
        <end position="68"/>
    </location>
</feature>
<evidence type="ECO:0000256" key="1">
    <source>
        <dbReference type="SAM" id="MobiDB-lite"/>
    </source>
</evidence>
<name>A0A433V414_9CYAN</name>
<dbReference type="OrthoDB" id="9775096at2"/>
<keyword evidence="2" id="KW-1133">Transmembrane helix</keyword>
<dbReference type="AlphaFoldDB" id="A0A433V414"/>
<organism evidence="4 5">
    <name type="scientific">Dulcicalothrix desertica PCC 7102</name>
    <dbReference type="NCBI Taxonomy" id="232991"/>
    <lineage>
        <taxon>Bacteria</taxon>
        <taxon>Bacillati</taxon>
        <taxon>Cyanobacteriota</taxon>
        <taxon>Cyanophyceae</taxon>
        <taxon>Nostocales</taxon>
        <taxon>Calotrichaceae</taxon>
        <taxon>Dulcicalothrix</taxon>
    </lineage>
</organism>
<keyword evidence="2" id="KW-0812">Transmembrane</keyword>
<dbReference type="Gene3D" id="3.40.710.10">
    <property type="entry name" value="DD-peptidase/beta-lactamase superfamily"/>
    <property type="match status" value="1"/>
</dbReference>
<evidence type="ECO:0000259" key="3">
    <source>
        <dbReference type="Pfam" id="PF13354"/>
    </source>
</evidence>
<dbReference type="RefSeq" id="WP_127085356.1">
    <property type="nucleotide sequence ID" value="NZ_RSCL01000022.1"/>
</dbReference>
<gene>
    <name evidence="4" type="ORF">DSM106972_072420</name>
</gene>
<feature type="domain" description="Beta-lactamase class A catalytic" evidence="3">
    <location>
        <begin position="207"/>
        <end position="417"/>
    </location>
</feature>
<keyword evidence="2" id="KW-0472">Membrane</keyword>
<feature type="compositionally biased region" description="Polar residues" evidence="1">
    <location>
        <begin position="1"/>
        <end position="10"/>
    </location>
</feature>
<dbReference type="SUPFAM" id="SSF56601">
    <property type="entry name" value="beta-lactamase/transpeptidase-like"/>
    <property type="match status" value="1"/>
</dbReference>
<reference evidence="4" key="2">
    <citation type="journal article" date="2019" name="Genome Biol. Evol.">
        <title>Day and night: Metabolic profiles and evolutionary relationships of six axenic non-marine cyanobacteria.</title>
        <authorList>
            <person name="Will S.E."/>
            <person name="Henke P."/>
            <person name="Boedeker C."/>
            <person name="Huang S."/>
            <person name="Brinkmann H."/>
            <person name="Rohde M."/>
            <person name="Jarek M."/>
            <person name="Friedl T."/>
            <person name="Seufert S."/>
            <person name="Schumacher M."/>
            <person name="Overmann J."/>
            <person name="Neumann-Schaal M."/>
            <person name="Petersen J."/>
        </authorList>
    </citation>
    <scope>NUCLEOTIDE SEQUENCE [LARGE SCALE GENOMIC DNA]</scope>
    <source>
        <strain evidence="4">PCC 7102</strain>
    </source>
</reference>
<comment type="caution">
    <text evidence="4">The sequence shown here is derived from an EMBL/GenBank/DDBJ whole genome shotgun (WGS) entry which is preliminary data.</text>
</comment>
<dbReference type="EMBL" id="RSCL01000022">
    <property type="protein sequence ID" value="RUT00833.1"/>
    <property type="molecule type" value="Genomic_DNA"/>
</dbReference>
<dbReference type="GO" id="GO:0030655">
    <property type="term" value="P:beta-lactam antibiotic catabolic process"/>
    <property type="evidence" value="ECO:0007669"/>
    <property type="project" value="InterPro"/>
</dbReference>
<accession>A0A433V414</accession>
<dbReference type="InterPro" id="IPR012338">
    <property type="entry name" value="Beta-lactam/transpept-like"/>
</dbReference>
<dbReference type="PANTHER" id="PTHR35333:SF4">
    <property type="entry name" value="SLR0121 PROTEIN"/>
    <property type="match status" value="1"/>
</dbReference>
<dbReference type="PANTHER" id="PTHR35333">
    <property type="entry name" value="BETA-LACTAMASE"/>
    <property type="match status" value="1"/>
</dbReference>
<reference evidence="4" key="1">
    <citation type="submission" date="2018-12" db="EMBL/GenBank/DDBJ databases">
        <authorList>
            <person name="Will S."/>
            <person name="Neumann-Schaal M."/>
            <person name="Henke P."/>
        </authorList>
    </citation>
    <scope>NUCLEOTIDE SEQUENCE</scope>
    <source>
        <strain evidence="4">PCC 7102</strain>
    </source>
</reference>
<evidence type="ECO:0000256" key="2">
    <source>
        <dbReference type="SAM" id="Phobius"/>
    </source>
</evidence>
<protein>
    <recommendedName>
        <fullName evidence="3">Beta-lactamase class A catalytic domain-containing protein</fullName>
    </recommendedName>
</protein>
<evidence type="ECO:0000313" key="4">
    <source>
        <dbReference type="EMBL" id="RUT00833.1"/>
    </source>
</evidence>
<dbReference type="InterPro" id="IPR000871">
    <property type="entry name" value="Beta-lactam_class-A"/>
</dbReference>
<keyword evidence="5" id="KW-1185">Reference proteome</keyword>
<proteinExistence type="predicted"/>
<feature type="transmembrane region" description="Helical" evidence="2">
    <location>
        <begin position="125"/>
        <end position="149"/>
    </location>
</feature>
<dbReference type="GO" id="GO:0046677">
    <property type="term" value="P:response to antibiotic"/>
    <property type="evidence" value="ECO:0007669"/>
    <property type="project" value="InterPro"/>
</dbReference>
<dbReference type="Pfam" id="PF13354">
    <property type="entry name" value="Beta-lactamase2"/>
    <property type="match status" value="1"/>
</dbReference>
<dbReference type="Proteomes" id="UP000271624">
    <property type="component" value="Unassembled WGS sequence"/>
</dbReference>
<sequence>MSDSSYRLTPSSRGQSVGRRVSRPVKKSGLPQPKVAKKTQPGLKKVKPTAKAVKSTSPKTKVPSESKNIVKSAVRPATHPSVKNQIPVYNPNTVKVKSVRVRKQPTARKKVVSRRTRLKPMARNILYALRLLIVGVGIGAIVGTALSVLDPATKLNSQNGQTPTVQPTAPQTQAPTVANILQLSQEIPSLKSAIQNLAIQNPNLTPGVFVTDLDNGGYVDFNGGAMFSSASTIKLPILIAFFQDVDEGKINLEETLRTSKSTVAGGSGDMQNRPVGTQYGILEVATKMMTISDNTATNMLIERMGGIEKLNERFRSWGLNTTLLGNILPDIEGTNKTSPKELSNLMAMITKGNIVSSQSRERIIDIMQRTVKDTLLPAGLGQGAKIAHKTGEIGGILADTGLVELPSGKRYLISVMVQRPRNDVSAEKLINGISRAAYQQFTGISMAPNNSVNPAVPNNIPAPVSPIQPPVITQPLPPTTNINPNINPIPPGGYTPPIMNPIPSSTYMTPVPNIGTNIPPTGYQAPVVNPQYYYPYQQ</sequence>
<feature type="region of interest" description="Disordered" evidence="1">
    <location>
        <begin position="1"/>
        <end position="68"/>
    </location>
</feature>
<dbReference type="GO" id="GO:0008800">
    <property type="term" value="F:beta-lactamase activity"/>
    <property type="evidence" value="ECO:0007669"/>
    <property type="project" value="InterPro"/>
</dbReference>
<evidence type="ECO:0000313" key="5">
    <source>
        <dbReference type="Proteomes" id="UP000271624"/>
    </source>
</evidence>
<dbReference type="InterPro" id="IPR045155">
    <property type="entry name" value="Beta-lactam_cat"/>
</dbReference>